<dbReference type="EMBL" id="UOEU01000825">
    <property type="protein sequence ID" value="VAW41144.1"/>
    <property type="molecule type" value="Genomic_DNA"/>
</dbReference>
<protein>
    <submittedName>
        <fullName evidence="2">3-oxoacyl-[acyl-carrier protein] reductase</fullName>
        <ecNumber evidence="2">1.1.1.100</ecNumber>
    </submittedName>
</protein>
<sequence>MSNPEMFDLTGKVALITGASRGIGQAIAEAYAAAGAKVVLASRKQAALDEVAEIIRSNGGEALPIAAHTGDEEAVNALVAQTTEAYGGVDIVVNNAATNPHFGPTITAEDSHWDKILDVNVKGYFRVAKACLPSMKSRGGGKIINIASIAGLGPQPGMGIYCVSKAAVLMLTQVLSVELAGDNIQVNAIAPGFIKTKFSSAIWGNPQLNKMVMKAIPQGRMAEPEELTGIALYLASAASSFTTGATMVIDGGQLVGNTIG</sequence>
<keyword evidence="2" id="KW-0560">Oxidoreductase</keyword>
<dbReference type="InterPro" id="IPR036291">
    <property type="entry name" value="NAD(P)-bd_dom_sf"/>
</dbReference>
<evidence type="ECO:0000313" key="2">
    <source>
        <dbReference type="EMBL" id="VAW41144.1"/>
    </source>
</evidence>
<dbReference type="InterPro" id="IPR020904">
    <property type="entry name" value="Sc_DH/Rdtase_CS"/>
</dbReference>
<comment type="similarity">
    <text evidence="1">Belongs to the short-chain dehydrogenases/reductases (SDR) family.</text>
</comment>
<dbReference type="AlphaFoldDB" id="A0A3B0WBW0"/>
<dbReference type="CDD" id="cd05233">
    <property type="entry name" value="SDR_c"/>
    <property type="match status" value="1"/>
</dbReference>
<dbReference type="PRINTS" id="PR00080">
    <property type="entry name" value="SDRFAMILY"/>
</dbReference>
<dbReference type="Pfam" id="PF13561">
    <property type="entry name" value="adh_short_C2"/>
    <property type="match status" value="1"/>
</dbReference>
<dbReference type="PANTHER" id="PTHR43943">
    <property type="entry name" value="DEHYDROGENASE/REDUCTASE (SDR FAMILY) MEMBER 4"/>
    <property type="match status" value="1"/>
</dbReference>
<dbReference type="EC" id="1.1.1.100" evidence="2"/>
<dbReference type="SUPFAM" id="SSF51735">
    <property type="entry name" value="NAD(P)-binding Rossmann-fold domains"/>
    <property type="match status" value="1"/>
</dbReference>
<dbReference type="FunFam" id="3.40.50.720:FF:000084">
    <property type="entry name" value="Short-chain dehydrogenase reductase"/>
    <property type="match status" value="1"/>
</dbReference>
<reference evidence="2" key="1">
    <citation type="submission" date="2018-06" db="EMBL/GenBank/DDBJ databases">
        <authorList>
            <person name="Zhirakovskaya E."/>
        </authorList>
    </citation>
    <scope>NUCLEOTIDE SEQUENCE</scope>
</reference>
<dbReference type="PRINTS" id="PR00081">
    <property type="entry name" value="GDHRDH"/>
</dbReference>
<dbReference type="PANTHER" id="PTHR43943:SF2">
    <property type="entry name" value="DEHYDROGENASE_REDUCTASE 4"/>
    <property type="match status" value="1"/>
</dbReference>
<accession>A0A3B0WBW0</accession>
<proteinExistence type="inferred from homology"/>
<dbReference type="PROSITE" id="PS00061">
    <property type="entry name" value="ADH_SHORT"/>
    <property type="match status" value="1"/>
</dbReference>
<organism evidence="2">
    <name type="scientific">hydrothermal vent metagenome</name>
    <dbReference type="NCBI Taxonomy" id="652676"/>
    <lineage>
        <taxon>unclassified sequences</taxon>
        <taxon>metagenomes</taxon>
        <taxon>ecological metagenomes</taxon>
    </lineage>
</organism>
<dbReference type="InterPro" id="IPR002347">
    <property type="entry name" value="SDR_fam"/>
</dbReference>
<dbReference type="GO" id="GO:0004316">
    <property type="term" value="F:3-oxoacyl-[acyl-carrier-protein] reductase (NADPH) activity"/>
    <property type="evidence" value="ECO:0007669"/>
    <property type="project" value="UniProtKB-EC"/>
</dbReference>
<evidence type="ECO:0000256" key="1">
    <source>
        <dbReference type="ARBA" id="ARBA00006484"/>
    </source>
</evidence>
<gene>
    <name evidence="2" type="ORF">MNBD_CHLOROFLEXI01-3415</name>
</gene>
<name>A0A3B0WBW0_9ZZZZ</name>
<dbReference type="NCBIfam" id="NF005559">
    <property type="entry name" value="PRK07231.1"/>
    <property type="match status" value="1"/>
</dbReference>
<dbReference type="Gene3D" id="3.40.50.720">
    <property type="entry name" value="NAD(P)-binding Rossmann-like Domain"/>
    <property type="match status" value="1"/>
</dbReference>